<evidence type="ECO:0008006" key="6">
    <source>
        <dbReference type="Google" id="ProtNLM"/>
    </source>
</evidence>
<proteinExistence type="inferred from homology"/>
<dbReference type="InterPro" id="IPR036906">
    <property type="entry name" value="ATPase_V1_fsu_sf"/>
</dbReference>
<evidence type="ECO:0000256" key="3">
    <source>
        <dbReference type="ARBA" id="ARBA00023065"/>
    </source>
</evidence>
<dbReference type="EMBL" id="BAAAQR010000015">
    <property type="protein sequence ID" value="GAA2154596.1"/>
    <property type="molecule type" value="Genomic_DNA"/>
</dbReference>
<dbReference type="Proteomes" id="UP001501771">
    <property type="component" value="Unassembled WGS sequence"/>
</dbReference>
<evidence type="ECO:0000313" key="4">
    <source>
        <dbReference type="EMBL" id="GAA2154596.1"/>
    </source>
</evidence>
<accession>A0ABN3A6K0</accession>
<gene>
    <name evidence="4" type="ORF">GCM10009844_40650</name>
</gene>
<dbReference type="InterPro" id="IPR008218">
    <property type="entry name" value="ATPase_V1-cplx_f_g_su"/>
</dbReference>
<keyword evidence="2" id="KW-0813">Transport</keyword>
<comment type="caution">
    <text evidence="4">The sequence shown here is derived from an EMBL/GenBank/DDBJ whole genome shotgun (WGS) entry which is preliminary data.</text>
</comment>
<reference evidence="4 5" key="1">
    <citation type="journal article" date="2019" name="Int. J. Syst. Evol. Microbiol.">
        <title>The Global Catalogue of Microorganisms (GCM) 10K type strain sequencing project: providing services to taxonomists for standard genome sequencing and annotation.</title>
        <authorList>
            <consortium name="The Broad Institute Genomics Platform"/>
            <consortium name="The Broad Institute Genome Sequencing Center for Infectious Disease"/>
            <person name="Wu L."/>
            <person name="Ma J."/>
        </authorList>
    </citation>
    <scope>NUCLEOTIDE SEQUENCE [LARGE SCALE GENOMIC DNA]</scope>
    <source>
        <strain evidence="4 5">JCM 16022</strain>
    </source>
</reference>
<name>A0ABN3A6K0_9ACTN</name>
<dbReference type="Pfam" id="PF01990">
    <property type="entry name" value="ATP-synt_F"/>
    <property type="match status" value="1"/>
</dbReference>
<protein>
    <recommendedName>
        <fullName evidence="6">ATPase</fullName>
    </recommendedName>
</protein>
<evidence type="ECO:0000256" key="2">
    <source>
        <dbReference type="ARBA" id="ARBA00022448"/>
    </source>
</evidence>
<sequence length="74" mass="7268">MAGVAAIGAADLVAGFGLAGALVLPAEDPESVLAAWRSLPPDTAVIVLSDAAAEVLRAEPAVRAPDAPLTVVLP</sequence>
<dbReference type="RefSeq" id="WP_344156887.1">
    <property type="nucleotide sequence ID" value="NZ_BAAAQR010000015.1"/>
</dbReference>
<evidence type="ECO:0000313" key="5">
    <source>
        <dbReference type="Proteomes" id="UP001501771"/>
    </source>
</evidence>
<evidence type="ECO:0000256" key="1">
    <source>
        <dbReference type="ARBA" id="ARBA00010148"/>
    </source>
</evidence>
<dbReference type="SUPFAM" id="SSF159468">
    <property type="entry name" value="AtpF-like"/>
    <property type="match status" value="1"/>
</dbReference>
<organism evidence="4 5">
    <name type="scientific">Nocardioides koreensis</name>
    <dbReference type="NCBI Taxonomy" id="433651"/>
    <lineage>
        <taxon>Bacteria</taxon>
        <taxon>Bacillati</taxon>
        <taxon>Actinomycetota</taxon>
        <taxon>Actinomycetes</taxon>
        <taxon>Propionibacteriales</taxon>
        <taxon>Nocardioidaceae</taxon>
        <taxon>Nocardioides</taxon>
    </lineage>
</organism>
<keyword evidence="5" id="KW-1185">Reference proteome</keyword>
<dbReference type="Gene3D" id="3.40.50.10580">
    <property type="entry name" value="ATPase, V1 complex, subunit F"/>
    <property type="match status" value="1"/>
</dbReference>
<keyword evidence="3" id="KW-0406">Ion transport</keyword>
<comment type="similarity">
    <text evidence="1">Belongs to the V-ATPase F subunit family.</text>
</comment>